<keyword evidence="2" id="KW-0472">Membrane</keyword>
<evidence type="ECO:0000313" key="3">
    <source>
        <dbReference type="EMBL" id="KKP00043.1"/>
    </source>
</evidence>
<protein>
    <submittedName>
        <fullName evidence="3">Uncharacterized protein</fullName>
    </submittedName>
</protein>
<keyword evidence="2" id="KW-1133">Transmembrane helix</keyword>
<feature type="compositionally biased region" description="Basic and acidic residues" evidence="1">
    <location>
        <begin position="1"/>
        <end position="38"/>
    </location>
</feature>
<proteinExistence type="predicted"/>
<dbReference type="PANTHER" id="PTHR35394">
    <property type="entry name" value="DUF3176 DOMAIN-CONTAINING PROTEIN"/>
    <property type="match status" value="1"/>
</dbReference>
<evidence type="ECO:0000256" key="1">
    <source>
        <dbReference type="SAM" id="MobiDB-lite"/>
    </source>
</evidence>
<evidence type="ECO:0000313" key="4">
    <source>
        <dbReference type="Proteomes" id="UP000034112"/>
    </source>
</evidence>
<reference evidence="4" key="1">
    <citation type="journal article" date="2015" name="Genome Announc.">
        <title>Draft whole-genome sequence of the biocontrol agent Trichoderma harzianum T6776.</title>
        <authorList>
            <person name="Baroncelli R."/>
            <person name="Piaggeschi G."/>
            <person name="Fiorini L."/>
            <person name="Bertolini E."/>
            <person name="Zapparata A."/>
            <person name="Pe M.E."/>
            <person name="Sarrocco S."/>
            <person name="Vannacci G."/>
        </authorList>
    </citation>
    <scope>NUCLEOTIDE SEQUENCE [LARGE SCALE GENOMIC DNA]</scope>
    <source>
        <strain evidence="4">T6776</strain>
    </source>
</reference>
<feature type="transmembrane region" description="Helical" evidence="2">
    <location>
        <begin position="75"/>
        <end position="95"/>
    </location>
</feature>
<feature type="transmembrane region" description="Helical" evidence="2">
    <location>
        <begin position="172"/>
        <end position="192"/>
    </location>
</feature>
<comment type="caution">
    <text evidence="3">The sequence shown here is derived from an EMBL/GenBank/DDBJ whole genome shotgun (WGS) entry which is preliminary data.</text>
</comment>
<sequence length="525" mass="56894">MAENHELRDLEGQSPEHDREHLLRDDHEESPPNPDHRPASPIPPPDKAPTPRAQPPSRRQHLRSRWHSIAWKVEVSSWIASASCFIALVIALRVFDGHPLPQLKFGITPSAIVQILSTLGEFFLEISYGSGVGQLKWLNALQKKPLADFHTIDEASRGAWGSVVLIASRKGGLVAALGAFITIVALGIGTFVQQALNYDTIYTASGGNALMPIAQYMNGVGSAPMNNKGTIQGVDSVLTSAPYLAFYNPSGTNFTATAHCSSAYETNVYTLPNGFGLTGIQPGEMNNQVDFSITNGIVNVSTTIAPEGWDSVAFQHNGSVLLSAFAVAAAPGTIPEQPDQTKFDPDEMVGDMYAAPVAFECMLQFCVRNMSAVFVNGTLRETVTSTWTNETQGTLPQYEHYAFRPPHSNEFRVLGISKDSTADWLNSLLVGSAYSADVDSFSFATSLDLMRMVRLAMNSSETGFPDLMDNLANSLSLSLRSASYQPSPIHAGGLFGVFGDSYDENEKGWPSPVDEQYLGGLLLWV</sequence>
<gene>
    <name evidence="3" type="ORF">THAR02_07856</name>
</gene>
<organism evidence="3 4">
    <name type="scientific">Trichoderma harzianum</name>
    <name type="common">Hypocrea lixii</name>
    <dbReference type="NCBI Taxonomy" id="5544"/>
    <lineage>
        <taxon>Eukaryota</taxon>
        <taxon>Fungi</taxon>
        <taxon>Dikarya</taxon>
        <taxon>Ascomycota</taxon>
        <taxon>Pezizomycotina</taxon>
        <taxon>Sordariomycetes</taxon>
        <taxon>Hypocreomycetidae</taxon>
        <taxon>Hypocreales</taxon>
        <taxon>Hypocreaceae</taxon>
        <taxon>Trichoderma</taxon>
    </lineage>
</organism>
<accession>A0A0F9XHR2</accession>
<dbReference type="OrthoDB" id="5242705at2759"/>
<keyword evidence="2" id="KW-0812">Transmembrane</keyword>
<dbReference type="AlphaFoldDB" id="A0A0F9XHR2"/>
<dbReference type="OMA" id="WHSIAWK"/>
<dbReference type="EMBL" id="JOKZ01000280">
    <property type="protein sequence ID" value="KKP00043.1"/>
    <property type="molecule type" value="Genomic_DNA"/>
</dbReference>
<evidence type="ECO:0000256" key="2">
    <source>
        <dbReference type="SAM" id="Phobius"/>
    </source>
</evidence>
<dbReference type="PANTHER" id="PTHR35394:SF5">
    <property type="entry name" value="DUF3176 DOMAIN-CONTAINING PROTEIN"/>
    <property type="match status" value="1"/>
</dbReference>
<dbReference type="Pfam" id="PF11374">
    <property type="entry name" value="DUF3176"/>
    <property type="match status" value="1"/>
</dbReference>
<name>A0A0F9XHR2_TRIHA</name>
<feature type="compositionally biased region" description="Pro residues" evidence="1">
    <location>
        <begin position="40"/>
        <end position="54"/>
    </location>
</feature>
<feature type="region of interest" description="Disordered" evidence="1">
    <location>
        <begin position="1"/>
        <end position="61"/>
    </location>
</feature>
<dbReference type="Proteomes" id="UP000034112">
    <property type="component" value="Unassembled WGS sequence"/>
</dbReference>
<dbReference type="InterPro" id="IPR021514">
    <property type="entry name" value="DUF3176"/>
</dbReference>